<evidence type="ECO:0000256" key="1">
    <source>
        <dbReference type="SAM" id="MobiDB-lite"/>
    </source>
</evidence>
<feature type="compositionally biased region" description="Basic residues" evidence="1">
    <location>
        <begin position="34"/>
        <end position="52"/>
    </location>
</feature>
<feature type="compositionally biased region" description="Low complexity" evidence="1">
    <location>
        <begin position="430"/>
        <end position="448"/>
    </location>
</feature>
<feature type="region of interest" description="Disordered" evidence="1">
    <location>
        <begin position="1"/>
        <end position="387"/>
    </location>
</feature>
<sequence>GADRPADRGDPAAHAAHQAPGDQAPELGLDLVGRRGRRQRGQGRAARGRRVPARLEALQAPRGQGPEGHPPARPARHRQDSAGQGRRARVERQVLRPVGIVVRRDVRRPWSGPHPPPLPHRPQAGPGHHLHRRARRRRRDPRQGHLRREGPDPQPAPGRDGRLRQRRQHRRHRRLQHARQARSRAAAPGPLRSPGLRLPARPDRPRGDPARALGRQAAGRRRPRAGGPPDQRARRRRPREHLQRGGDLRGPGDAGDHPDGGLRGGARARRRGHAVPAGHQRPREAGDRLPRGEPRPVLGAPGRRRARAQDLDRPARASARLHAQPARGGPLPQGQGGADRAHDRAAGRARGRARGLRPDHHRRLRRPQARVRAQPLDDRRVRHGHRADVAAAARRRLLGLRRHAPPRRRRAEASDRPGLAPRARRHRRAPTAARRAGLHPARAGGPAARGHRAHRRRRARARGRPRRPSASRAPARAARSRARARAGGRGAGDGCAPVRPVSPGAPPRGARAGV</sequence>
<proteinExistence type="predicted"/>
<protein>
    <submittedName>
        <fullName evidence="2">Cell division protein FtsH</fullName>
    </submittedName>
</protein>
<feature type="compositionally biased region" description="Basic and acidic residues" evidence="1">
    <location>
        <begin position="281"/>
        <end position="294"/>
    </location>
</feature>
<feature type="compositionally biased region" description="Basic residues" evidence="1">
    <location>
        <begin position="449"/>
        <end position="469"/>
    </location>
</feature>
<dbReference type="AlphaFoldDB" id="A0A6J4SRL0"/>
<keyword evidence="2" id="KW-0132">Cell division</keyword>
<feature type="region of interest" description="Disordered" evidence="1">
    <location>
        <begin position="399"/>
        <end position="514"/>
    </location>
</feature>
<organism evidence="2">
    <name type="scientific">uncultured Solirubrobacterales bacterium</name>
    <dbReference type="NCBI Taxonomy" id="768556"/>
    <lineage>
        <taxon>Bacteria</taxon>
        <taxon>Bacillati</taxon>
        <taxon>Actinomycetota</taxon>
        <taxon>Thermoleophilia</taxon>
        <taxon>Solirubrobacterales</taxon>
        <taxon>environmental samples</taxon>
    </lineage>
</organism>
<feature type="compositionally biased region" description="Basic residues" evidence="1">
    <location>
        <begin position="164"/>
        <end position="182"/>
    </location>
</feature>
<feature type="compositionally biased region" description="Basic and acidic residues" evidence="1">
    <location>
        <begin position="1"/>
        <end position="11"/>
    </location>
</feature>
<reference evidence="2" key="1">
    <citation type="submission" date="2020-02" db="EMBL/GenBank/DDBJ databases">
        <authorList>
            <person name="Meier V. D."/>
        </authorList>
    </citation>
    <scope>NUCLEOTIDE SEQUENCE</scope>
    <source>
        <strain evidence="2">AVDCRST_MAG45</strain>
    </source>
</reference>
<feature type="non-terminal residue" evidence="2">
    <location>
        <position position="514"/>
    </location>
</feature>
<feature type="non-terminal residue" evidence="2">
    <location>
        <position position="1"/>
    </location>
</feature>
<feature type="compositionally biased region" description="Basic and acidic residues" evidence="1">
    <location>
        <begin position="200"/>
        <end position="209"/>
    </location>
</feature>
<evidence type="ECO:0000313" key="2">
    <source>
        <dbReference type="EMBL" id="CAA9503344.1"/>
    </source>
</evidence>
<dbReference type="EMBL" id="CADCVU010000121">
    <property type="protein sequence ID" value="CAA9503344.1"/>
    <property type="molecule type" value="Genomic_DNA"/>
</dbReference>
<feature type="compositionally biased region" description="Basic residues" evidence="1">
    <location>
        <begin position="128"/>
        <end position="140"/>
    </location>
</feature>
<feature type="compositionally biased region" description="Basic and acidic residues" evidence="1">
    <location>
        <begin position="141"/>
        <end position="151"/>
    </location>
</feature>
<dbReference type="GO" id="GO:0051301">
    <property type="term" value="P:cell division"/>
    <property type="evidence" value="ECO:0007669"/>
    <property type="project" value="UniProtKB-KW"/>
</dbReference>
<gene>
    <name evidence="2" type="ORF">AVDCRST_MAG45-1447</name>
</gene>
<feature type="compositionally biased region" description="Basic residues" evidence="1">
    <location>
        <begin position="399"/>
        <end position="410"/>
    </location>
</feature>
<feature type="compositionally biased region" description="Low complexity" evidence="1">
    <location>
        <begin position="183"/>
        <end position="199"/>
    </location>
</feature>
<feature type="compositionally biased region" description="Basic residues" evidence="1">
    <location>
        <begin position="347"/>
        <end position="369"/>
    </location>
</feature>
<keyword evidence="2" id="KW-0131">Cell cycle</keyword>
<accession>A0A6J4SRL0</accession>
<name>A0A6J4SRL0_9ACTN</name>